<evidence type="ECO:0000313" key="3">
    <source>
        <dbReference type="Proteomes" id="UP000653730"/>
    </source>
</evidence>
<dbReference type="EMBL" id="JACVDC010000068">
    <property type="protein sequence ID" value="MBC9797696.1"/>
    <property type="molecule type" value="Genomic_DNA"/>
</dbReference>
<proteinExistence type="predicted"/>
<protein>
    <submittedName>
        <fullName evidence="2">DUF1080 domain-containing protein</fullName>
    </submittedName>
</protein>
<name>A0A926Q526_9FLAO</name>
<dbReference type="Pfam" id="PF06439">
    <property type="entry name" value="3keto-disac_hyd"/>
    <property type="match status" value="1"/>
</dbReference>
<accession>A0A926Q526</accession>
<dbReference type="Gene3D" id="2.60.120.560">
    <property type="entry name" value="Exo-inulinase, domain 1"/>
    <property type="match status" value="1"/>
</dbReference>
<reference evidence="2 3" key="1">
    <citation type="submission" date="2020-09" db="EMBL/GenBank/DDBJ databases">
        <title>Sinomicrobium weinanense sp. nov., a halophilic bacteria isolated from saline-alkali soil.</title>
        <authorList>
            <person name="Wu P."/>
            <person name="Ren H."/>
            <person name="Mei Y."/>
            <person name="Liang Y."/>
            <person name="Chen Z."/>
        </authorList>
    </citation>
    <scope>NUCLEOTIDE SEQUENCE [LARGE SCALE GENOMIC DNA]</scope>
    <source>
        <strain evidence="2 3">FJxs</strain>
    </source>
</reference>
<sequence>MKKKLLTLGMAALFLVSCKMDKKEEQKEAGPQAKIDVTHTENALTDKEKSEDWILLFDGKNADGWRGYNQETLPEGWVVEDGTLKSLGKGGDIGGDIVYGKESFENFEFSLEWKIAEGGNSGVFYHVLEGDQYKAPYYNAPEFQLVDQVGFPGKLEDWQSIGADYGMYIPDYEGAVKPAGEWNSSCIVFTPEKVTYWLNGKKTVAFEPWSDDWKKRKSEGKWKDYPDYGEARSGLIGLQDHGSFIWFKNIKIRKL</sequence>
<dbReference type="AlphaFoldDB" id="A0A926Q526"/>
<dbReference type="GO" id="GO:0016787">
    <property type="term" value="F:hydrolase activity"/>
    <property type="evidence" value="ECO:0007669"/>
    <property type="project" value="InterPro"/>
</dbReference>
<keyword evidence="3" id="KW-1185">Reference proteome</keyword>
<feature type="domain" description="3-keto-alpha-glucoside-1,2-lyase/3-keto-2-hydroxy-glucal hydratase" evidence="1">
    <location>
        <begin position="52"/>
        <end position="253"/>
    </location>
</feature>
<gene>
    <name evidence="2" type="ORF">IBL28_17125</name>
</gene>
<dbReference type="PROSITE" id="PS51257">
    <property type="entry name" value="PROKAR_LIPOPROTEIN"/>
    <property type="match status" value="1"/>
</dbReference>
<dbReference type="Proteomes" id="UP000653730">
    <property type="component" value="Unassembled WGS sequence"/>
</dbReference>
<evidence type="ECO:0000313" key="2">
    <source>
        <dbReference type="EMBL" id="MBC9797696.1"/>
    </source>
</evidence>
<dbReference type="RefSeq" id="WP_187966825.1">
    <property type="nucleotide sequence ID" value="NZ_JACVDC010000068.1"/>
</dbReference>
<comment type="caution">
    <text evidence="2">The sequence shown here is derived from an EMBL/GenBank/DDBJ whole genome shotgun (WGS) entry which is preliminary data.</text>
</comment>
<organism evidence="2 3">
    <name type="scientific">Sinomicrobium weinanense</name>
    <dbReference type="NCBI Taxonomy" id="2842200"/>
    <lineage>
        <taxon>Bacteria</taxon>
        <taxon>Pseudomonadati</taxon>
        <taxon>Bacteroidota</taxon>
        <taxon>Flavobacteriia</taxon>
        <taxon>Flavobacteriales</taxon>
        <taxon>Flavobacteriaceae</taxon>
        <taxon>Sinomicrobium</taxon>
    </lineage>
</organism>
<evidence type="ECO:0000259" key="1">
    <source>
        <dbReference type="Pfam" id="PF06439"/>
    </source>
</evidence>
<dbReference type="InterPro" id="IPR010496">
    <property type="entry name" value="AL/BT2_dom"/>
</dbReference>